<dbReference type="AlphaFoldDB" id="A0A0A9AM69"/>
<protein>
    <submittedName>
        <fullName evidence="1">Uncharacterized protein</fullName>
    </submittedName>
</protein>
<organism evidence="1">
    <name type="scientific">Arundo donax</name>
    <name type="common">Giant reed</name>
    <name type="synonym">Donax arundinaceus</name>
    <dbReference type="NCBI Taxonomy" id="35708"/>
    <lineage>
        <taxon>Eukaryota</taxon>
        <taxon>Viridiplantae</taxon>
        <taxon>Streptophyta</taxon>
        <taxon>Embryophyta</taxon>
        <taxon>Tracheophyta</taxon>
        <taxon>Spermatophyta</taxon>
        <taxon>Magnoliopsida</taxon>
        <taxon>Liliopsida</taxon>
        <taxon>Poales</taxon>
        <taxon>Poaceae</taxon>
        <taxon>PACMAD clade</taxon>
        <taxon>Arundinoideae</taxon>
        <taxon>Arundineae</taxon>
        <taxon>Arundo</taxon>
    </lineage>
</organism>
<name>A0A0A9AM69_ARUDO</name>
<proteinExistence type="predicted"/>
<accession>A0A0A9AM69</accession>
<dbReference type="EMBL" id="GBRH01246922">
    <property type="protein sequence ID" value="JAD50973.1"/>
    <property type="molecule type" value="Transcribed_RNA"/>
</dbReference>
<evidence type="ECO:0000313" key="1">
    <source>
        <dbReference type="EMBL" id="JAD50973.1"/>
    </source>
</evidence>
<reference evidence="1" key="1">
    <citation type="submission" date="2014-09" db="EMBL/GenBank/DDBJ databases">
        <authorList>
            <person name="Magalhaes I.L.F."/>
            <person name="Oliveira U."/>
            <person name="Santos F.R."/>
            <person name="Vidigal T.H.D.A."/>
            <person name="Brescovit A.D."/>
            <person name="Santos A.J."/>
        </authorList>
    </citation>
    <scope>NUCLEOTIDE SEQUENCE</scope>
    <source>
        <tissue evidence="1">Shoot tissue taken approximately 20 cm above the soil surface</tissue>
    </source>
</reference>
<sequence>MCCFEERTRRRWRRWCV</sequence>
<reference evidence="1" key="2">
    <citation type="journal article" date="2015" name="Data Brief">
        <title>Shoot transcriptome of the giant reed, Arundo donax.</title>
        <authorList>
            <person name="Barrero R.A."/>
            <person name="Guerrero F.D."/>
            <person name="Moolhuijzen P."/>
            <person name="Goolsby J.A."/>
            <person name="Tidwell J."/>
            <person name="Bellgard S.E."/>
            <person name="Bellgard M.I."/>
        </authorList>
    </citation>
    <scope>NUCLEOTIDE SEQUENCE</scope>
    <source>
        <tissue evidence="1">Shoot tissue taken approximately 20 cm above the soil surface</tissue>
    </source>
</reference>